<dbReference type="PANTHER" id="PTHR15375:SF22">
    <property type="entry name" value="PROTEIN DBF4 HOMOLOG A"/>
    <property type="match status" value="1"/>
</dbReference>
<keyword evidence="3" id="KW-1185">Reference proteome</keyword>
<dbReference type="GO" id="GO:0010571">
    <property type="term" value="P:positive regulation of nuclear cell cycle DNA replication"/>
    <property type="evidence" value="ECO:0007669"/>
    <property type="project" value="TreeGrafter"/>
</dbReference>
<accession>A0A3Q2PRW2</accession>
<dbReference type="GO" id="GO:0031431">
    <property type="term" value="C:Dbf4-dependent protein kinase complex"/>
    <property type="evidence" value="ECO:0007669"/>
    <property type="project" value="TreeGrafter"/>
</dbReference>
<dbReference type="Ensembl" id="ENSFHET00000024857.1">
    <property type="protein sequence ID" value="ENSFHEP00000016453.1"/>
    <property type="gene ID" value="ENSFHEG00000018286.1"/>
</dbReference>
<reference evidence="2" key="2">
    <citation type="submission" date="2025-09" db="UniProtKB">
        <authorList>
            <consortium name="Ensembl"/>
        </authorList>
    </citation>
    <scope>IDENTIFICATION</scope>
</reference>
<name>A0A3Q2PRW2_FUNHE</name>
<feature type="region of interest" description="Disordered" evidence="1">
    <location>
        <begin position="83"/>
        <end position="133"/>
    </location>
</feature>
<sequence>NFNSSGKGVNVSKKTSRSQAQQKSSVSFLAQLKPLAGKVFYLDLQSNRTAETLESDIKLLGGTVEKFFSKEIKYLVSNKREAKHVHRLRQDSPVPSPDSGQSSPQPNLHSPSNRVDSVKSRSPGQVDKSVKSRGKSLVERVVKEQGRVQMDRILSNALEWGVKIFFLDDVLAYIQKKKEVFGNQVSAAASVKSQVRFKMSPVTSFAAGRIAKPFIKVEDSSRHYCPLYLTMPSLPEFNLTTAAPYSPFCVEEKASGVKQQGHRYVLSEMTYCDLPCLIFVQHLQSERHTAFSRSDEYSVVDRLVSSLHFNFLPLKTKANKEAVLSEAVQEAKVSSKTGNKLSEKEDEMPIFSRVQTIQRKIKVYKRKRRKVDPIVESAGPELENSVLKLWEIFQSSDDMDVEFRGFAD</sequence>
<dbReference type="PANTHER" id="PTHR15375">
    <property type="entry name" value="ACTIVATOR OF S-PHASE KINASE-RELATED"/>
    <property type="match status" value="1"/>
</dbReference>
<dbReference type="AlphaFoldDB" id="A0A3Q2PRW2"/>
<organism evidence="2 3">
    <name type="scientific">Fundulus heteroclitus</name>
    <name type="common">Killifish</name>
    <name type="synonym">Mummichog</name>
    <dbReference type="NCBI Taxonomy" id="8078"/>
    <lineage>
        <taxon>Eukaryota</taxon>
        <taxon>Metazoa</taxon>
        <taxon>Chordata</taxon>
        <taxon>Craniata</taxon>
        <taxon>Vertebrata</taxon>
        <taxon>Euteleostomi</taxon>
        <taxon>Actinopterygii</taxon>
        <taxon>Neopterygii</taxon>
        <taxon>Teleostei</taxon>
        <taxon>Neoteleostei</taxon>
        <taxon>Acanthomorphata</taxon>
        <taxon>Ovalentaria</taxon>
        <taxon>Atherinomorphae</taxon>
        <taxon>Cyprinodontiformes</taxon>
        <taxon>Fundulidae</taxon>
        <taxon>Fundulus</taxon>
    </lineage>
</organism>
<evidence type="ECO:0000313" key="3">
    <source>
        <dbReference type="Proteomes" id="UP000265000"/>
    </source>
</evidence>
<dbReference type="GO" id="GO:0043539">
    <property type="term" value="F:protein serine/threonine kinase activator activity"/>
    <property type="evidence" value="ECO:0007669"/>
    <property type="project" value="TreeGrafter"/>
</dbReference>
<evidence type="ECO:0000313" key="2">
    <source>
        <dbReference type="Ensembl" id="ENSFHEP00000016453.1"/>
    </source>
</evidence>
<protein>
    <submittedName>
        <fullName evidence="2">DBF4-CDC7 kinase regulatory subunit</fullName>
    </submittedName>
</protein>
<dbReference type="InterPro" id="IPR038545">
    <property type="entry name" value="Znf_DBF_sf"/>
</dbReference>
<dbReference type="STRING" id="8078.ENSFHEP00000016453"/>
<dbReference type="GO" id="GO:1901987">
    <property type="term" value="P:regulation of cell cycle phase transition"/>
    <property type="evidence" value="ECO:0007669"/>
    <property type="project" value="TreeGrafter"/>
</dbReference>
<evidence type="ECO:0000256" key="1">
    <source>
        <dbReference type="SAM" id="MobiDB-lite"/>
    </source>
</evidence>
<dbReference type="Proteomes" id="UP000265000">
    <property type="component" value="Unplaced"/>
</dbReference>
<feature type="region of interest" description="Disordered" evidence="1">
    <location>
        <begin position="1"/>
        <end position="25"/>
    </location>
</feature>
<reference evidence="2" key="1">
    <citation type="submission" date="2025-08" db="UniProtKB">
        <authorList>
            <consortium name="Ensembl"/>
        </authorList>
    </citation>
    <scope>IDENTIFICATION</scope>
</reference>
<dbReference type="InterPro" id="IPR051590">
    <property type="entry name" value="Replication_Regulatory_Kinase"/>
</dbReference>
<feature type="compositionally biased region" description="Polar residues" evidence="1">
    <location>
        <begin position="107"/>
        <end position="123"/>
    </location>
</feature>
<feature type="compositionally biased region" description="Low complexity" evidence="1">
    <location>
        <begin position="91"/>
        <end position="106"/>
    </location>
</feature>
<proteinExistence type="predicted"/>
<dbReference type="Gene3D" id="2.10.50.40">
    <property type="match status" value="1"/>
</dbReference>
<dbReference type="Gene3D" id="6.10.250.3410">
    <property type="entry name" value="DBF zinc finger"/>
    <property type="match status" value="1"/>
</dbReference>
<dbReference type="GeneTree" id="ENSGT00530000063909"/>